<organism evidence="2 3">
    <name type="scientific">Candidatus Paraprevotella stercoravium</name>
    <dbReference type="NCBI Taxonomy" id="2838725"/>
    <lineage>
        <taxon>Bacteria</taxon>
        <taxon>Pseudomonadati</taxon>
        <taxon>Bacteroidota</taxon>
        <taxon>Bacteroidia</taxon>
        <taxon>Bacteroidales</taxon>
        <taxon>Prevotellaceae</taxon>
        <taxon>Paraprevotella</taxon>
    </lineage>
</organism>
<evidence type="ECO:0000313" key="3">
    <source>
        <dbReference type="Proteomes" id="UP000823865"/>
    </source>
</evidence>
<dbReference type="EMBL" id="JAHLFU010000014">
    <property type="protein sequence ID" value="MBU3852316.1"/>
    <property type="molecule type" value="Genomic_DNA"/>
</dbReference>
<dbReference type="AlphaFoldDB" id="A0A9E2L4G2"/>
<dbReference type="Proteomes" id="UP000823865">
    <property type="component" value="Unassembled WGS sequence"/>
</dbReference>
<feature type="signal peptide" evidence="1">
    <location>
        <begin position="1"/>
        <end position="24"/>
    </location>
</feature>
<accession>A0A9E2L4G2</accession>
<name>A0A9E2L4G2_9BACT</name>
<dbReference type="SUPFAM" id="SSF48452">
    <property type="entry name" value="TPR-like"/>
    <property type="match status" value="1"/>
</dbReference>
<dbReference type="PROSITE" id="PS51257">
    <property type="entry name" value="PROKAR_LIPOPROTEIN"/>
    <property type="match status" value="1"/>
</dbReference>
<dbReference type="InterPro" id="IPR011990">
    <property type="entry name" value="TPR-like_helical_dom_sf"/>
</dbReference>
<reference evidence="2" key="2">
    <citation type="submission" date="2021-04" db="EMBL/GenBank/DDBJ databases">
        <authorList>
            <person name="Gilroy R."/>
        </authorList>
    </citation>
    <scope>NUCLEOTIDE SEQUENCE</scope>
    <source>
        <strain evidence="2">G3-2149</strain>
    </source>
</reference>
<proteinExistence type="predicted"/>
<gene>
    <name evidence="2" type="ORF">H9789_00530</name>
</gene>
<sequence length="659" mass="73529">MKNKSIICALLLACGVGMSTTSCEDMLSADSDRTIHTNANDTLYGYWGIMKAVQNIAERYVILGEARADLVYPTSSVSDTISNIANFNPTKDGDCRFLEVKDYYTVINGCNNYLANVDSLKLNSNGVKVMQKEVAQVLAVRAWTYLQLVNNYGEVPYFTEPITSLGFVDDFDFSKAENKLNRENLIEKLIPALLPYKETELPNYGNYNNGATDIASQLTMFPIKVVMGDIYLTGAKSYEEGEAIDSINSDYAKAAQYYYEYLKDNGGYLSYTLNCTTDGSNGGIVDYQGNSWIGMFSEKTSNAETVTVVPSAAGKLYGNVLTGISNVFGWVTTSRMDTDSEEGSESEATTSASVSVYLDYKMRQLGPSQQYLSLCAAQDYVRNDGDVEKDAGDARQAAILPISGVNYITKSCPSGSFSYTYPVIYRKALIWLRFAEAINRAGFPSYAFAILKDGLASEHFPEYELERVDTLEDGTLDSVYVYSTFGKVCSYIPEAEFRKANYPVQVPYLKFTSEFSSMNGQVSNLKGVHARGCNNIGVNDTIYYTYKNMLFKKCVESGIDTLGIFADDSLFYRIEAIENLIVDELALETAWEGNRYPDLLRISSHKGSRGMKWFADKIARRGDPRDPESDYTQSAEYIDLYDKLVNDKSKWYLTLPAYK</sequence>
<reference evidence="2" key="1">
    <citation type="journal article" date="2021" name="PeerJ">
        <title>Extensive microbial diversity within the chicken gut microbiome revealed by metagenomics and culture.</title>
        <authorList>
            <person name="Gilroy R."/>
            <person name="Ravi A."/>
            <person name="Getino M."/>
            <person name="Pursley I."/>
            <person name="Horton D.L."/>
            <person name="Alikhan N.F."/>
            <person name="Baker D."/>
            <person name="Gharbi K."/>
            <person name="Hall N."/>
            <person name="Watson M."/>
            <person name="Adriaenssens E.M."/>
            <person name="Foster-Nyarko E."/>
            <person name="Jarju S."/>
            <person name="Secka A."/>
            <person name="Antonio M."/>
            <person name="Oren A."/>
            <person name="Chaudhuri R.R."/>
            <person name="La Ragione R."/>
            <person name="Hildebrand F."/>
            <person name="Pallen M.J."/>
        </authorList>
    </citation>
    <scope>NUCLEOTIDE SEQUENCE</scope>
    <source>
        <strain evidence="2">G3-2149</strain>
    </source>
</reference>
<feature type="chain" id="PRO_5039260509" evidence="1">
    <location>
        <begin position="25"/>
        <end position="659"/>
    </location>
</feature>
<comment type="caution">
    <text evidence="2">The sequence shown here is derived from an EMBL/GenBank/DDBJ whole genome shotgun (WGS) entry which is preliminary data.</text>
</comment>
<keyword evidence="1" id="KW-0732">Signal</keyword>
<protein>
    <submittedName>
        <fullName evidence="2">RagB/SusD family nutrient uptake outer membrane protein</fullName>
    </submittedName>
</protein>
<evidence type="ECO:0000256" key="1">
    <source>
        <dbReference type="SAM" id="SignalP"/>
    </source>
</evidence>
<evidence type="ECO:0000313" key="2">
    <source>
        <dbReference type="EMBL" id="MBU3852316.1"/>
    </source>
</evidence>
<dbReference type="Gene3D" id="1.25.40.390">
    <property type="match status" value="1"/>
</dbReference>